<keyword evidence="1" id="KW-0732">Signal</keyword>
<feature type="chain" id="PRO_5037732837" evidence="1">
    <location>
        <begin position="27"/>
        <end position="599"/>
    </location>
</feature>
<dbReference type="PANTHER" id="PTHR33361">
    <property type="entry name" value="GLR0591 PROTEIN"/>
    <property type="match status" value="1"/>
</dbReference>
<dbReference type="PANTHER" id="PTHR33361:SF15">
    <property type="entry name" value="DUF885 FAMILY LIPOPROTEIN"/>
    <property type="match status" value="1"/>
</dbReference>
<evidence type="ECO:0000313" key="3">
    <source>
        <dbReference type="Proteomes" id="UP000612361"/>
    </source>
</evidence>
<dbReference type="EMBL" id="JACOGG010000032">
    <property type="protein sequence ID" value="MBC3937130.1"/>
    <property type="molecule type" value="Genomic_DNA"/>
</dbReference>
<protein>
    <submittedName>
        <fullName evidence="2">DUF885 domain-containing protein</fullName>
    </submittedName>
</protein>
<dbReference type="Pfam" id="PF05960">
    <property type="entry name" value="DUF885"/>
    <property type="match status" value="1"/>
</dbReference>
<evidence type="ECO:0000313" key="2">
    <source>
        <dbReference type="EMBL" id="MBC3937130.1"/>
    </source>
</evidence>
<dbReference type="Proteomes" id="UP000612361">
    <property type="component" value="Unassembled WGS sequence"/>
</dbReference>
<dbReference type="RefSeq" id="WP_186882640.1">
    <property type="nucleotide sequence ID" value="NZ_JACOGG010000032.1"/>
</dbReference>
<proteinExistence type="predicted"/>
<sequence>MSDYRTVVFSALLAGLGSSLSLPVQASQATNQDVKQAVKQQVRPEAVQFSKMRTQFLKEFWKQDPESAMAAGRFELGAKLSLPDEAGRKAYLQFCERWLNNLSAFATDTLSANDQTDLVLIRNYLEANRWYLQTYREFAWNPSQHNVAGGFDNLLNTDFAPKERRLRLISERLNAVPAYYQAAQQSIDQPTLEHTQLAIAQMAGTRAVFAQIQQEAQTSSLSKAEKSELQTRLQSAGKALDGYADFLQTLVAHPPAQGWRSFRIGQELYAAKFKADIQSPLSAQQMYQKALAAKAESHQRMAELADQLWPRVMGEAARPADATQRIKLVIDKLSEQHVQPDQLFAEIRRQLPQLEAWIQQHDLLSLDTRKPLVVRETPEYERGVSVASIEAPGIFRPHDKTYYNVTPLTGQSAEQIESTLREYNHWVLQILNIHEAIPGHYTQLQHANQSPSVIKALFGNGAMIEGWAVYSERMMLESGYGGNTPEMWLMYYKWNLRAICNTILDYQVHVMGMSEQEAKHFLTQEAFQTQAEADGKWKRVQYTSVQLTSYFSGYADIMALREELKQQRGTQFRLKPFHEQFLSYGSAPVGMIRQLMLKP</sequence>
<comment type="caution">
    <text evidence="2">The sequence shown here is derived from an EMBL/GenBank/DDBJ whole genome shotgun (WGS) entry which is preliminary data.</text>
</comment>
<name>A0A923L047_9BURK</name>
<organism evidence="2 3">
    <name type="scientific">Undibacterium rugosum</name>
    <dbReference type="NCBI Taxonomy" id="2762291"/>
    <lineage>
        <taxon>Bacteria</taxon>
        <taxon>Pseudomonadati</taxon>
        <taxon>Pseudomonadota</taxon>
        <taxon>Betaproteobacteria</taxon>
        <taxon>Burkholderiales</taxon>
        <taxon>Oxalobacteraceae</taxon>
        <taxon>Undibacterium</taxon>
    </lineage>
</organism>
<reference evidence="2" key="1">
    <citation type="submission" date="2020-08" db="EMBL/GenBank/DDBJ databases">
        <title>Novel species isolated from subtropical streams in China.</title>
        <authorList>
            <person name="Lu H."/>
        </authorList>
    </citation>
    <scope>NUCLEOTIDE SEQUENCE</scope>
    <source>
        <strain evidence="2">CY7W</strain>
    </source>
</reference>
<keyword evidence="3" id="KW-1185">Reference proteome</keyword>
<accession>A0A923L047</accession>
<feature type="signal peptide" evidence="1">
    <location>
        <begin position="1"/>
        <end position="26"/>
    </location>
</feature>
<dbReference type="InterPro" id="IPR010281">
    <property type="entry name" value="DUF885"/>
</dbReference>
<gene>
    <name evidence="2" type="ORF">H8K47_17370</name>
</gene>
<evidence type="ECO:0000256" key="1">
    <source>
        <dbReference type="SAM" id="SignalP"/>
    </source>
</evidence>
<dbReference type="AlphaFoldDB" id="A0A923L047"/>